<dbReference type="AlphaFoldDB" id="A0AAD6SL91"/>
<evidence type="ECO:0000313" key="2">
    <source>
        <dbReference type="Proteomes" id="UP001218188"/>
    </source>
</evidence>
<feature type="non-terminal residue" evidence="1">
    <location>
        <position position="1"/>
    </location>
</feature>
<evidence type="ECO:0000313" key="1">
    <source>
        <dbReference type="EMBL" id="KAJ7027642.1"/>
    </source>
</evidence>
<organism evidence="1 2">
    <name type="scientific">Mycena alexandri</name>
    <dbReference type="NCBI Taxonomy" id="1745969"/>
    <lineage>
        <taxon>Eukaryota</taxon>
        <taxon>Fungi</taxon>
        <taxon>Dikarya</taxon>
        <taxon>Basidiomycota</taxon>
        <taxon>Agaricomycotina</taxon>
        <taxon>Agaricomycetes</taxon>
        <taxon>Agaricomycetidae</taxon>
        <taxon>Agaricales</taxon>
        <taxon>Marasmiineae</taxon>
        <taxon>Mycenaceae</taxon>
        <taxon>Mycena</taxon>
    </lineage>
</organism>
<protein>
    <submittedName>
        <fullName evidence="1">Uncharacterized protein</fullName>
    </submittedName>
</protein>
<reference evidence="1" key="1">
    <citation type="submission" date="2023-03" db="EMBL/GenBank/DDBJ databases">
        <title>Massive genome expansion in bonnet fungi (Mycena s.s.) driven by repeated elements and novel gene families across ecological guilds.</title>
        <authorList>
            <consortium name="Lawrence Berkeley National Laboratory"/>
            <person name="Harder C.B."/>
            <person name="Miyauchi S."/>
            <person name="Viragh M."/>
            <person name="Kuo A."/>
            <person name="Thoen E."/>
            <person name="Andreopoulos B."/>
            <person name="Lu D."/>
            <person name="Skrede I."/>
            <person name="Drula E."/>
            <person name="Henrissat B."/>
            <person name="Morin E."/>
            <person name="Kohler A."/>
            <person name="Barry K."/>
            <person name="LaButti K."/>
            <person name="Morin E."/>
            <person name="Salamov A."/>
            <person name="Lipzen A."/>
            <person name="Mereny Z."/>
            <person name="Hegedus B."/>
            <person name="Baldrian P."/>
            <person name="Stursova M."/>
            <person name="Weitz H."/>
            <person name="Taylor A."/>
            <person name="Grigoriev I.V."/>
            <person name="Nagy L.G."/>
            <person name="Martin F."/>
            <person name="Kauserud H."/>
        </authorList>
    </citation>
    <scope>NUCLEOTIDE SEQUENCE</scope>
    <source>
        <strain evidence="1">CBHHK200</strain>
    </source>
</reference>
<proteinExistence type="predicted"/>
<comment type="caution">
    <text evidence="1">The sequence shown here is derived from an EMBL/GenBank/DDBJ whole genome shotgun (WGS) entry which is preliminary data.</text>
</comment>
<sequence length="88" mass="9001">VRAGRCVASPACVGRAGLVCVCVTSVPHPVLARLSPPSTTLLVGPIYPALPESLAHPLALAADAVTVRVRVRSIPAYVEGAEWMCGVG</sequence>
<accession>A0AAD6SL91</accession>
<gene>
    <name evidence="1" type="ORF">C8F04DRAFT_1121738</name>
</gene>
<keyword evidence="2" id="KW-1185">Reference proteome</keyword>
<dbReference type="EMBL" id="JARJCM010000121">
    <property type="protein sequence ID" value="KAJ7027642.1"/>
    <property type="molecule type" value="Genomic_DNA"/>
</dbReference>
<dbReference type="Proteomes" id="UP001218188">
    <property type="component" value="Unassembled WGS sequence"/>
</dbReference>
<feature type="non-terminal residue" evidence="1">
    <location>
        <position position="88"/>
    </location>
</feature>
<name>A0AAD6SL91_9AGAR</name>